<evidence type="ECO:0000313" key="1">
    <source>
        <dbReference type="EMBL" id="KIJ31819.1"/>
    </source>
</evidence>
<gene>
    <name evidence="1" type="ORF">M422DRAFT_53199</name>
</gene>
<dbReference type="EMBL" id="KN837236">
    <property type="protein sequence ID" value="KIJ31819.1"/>
    <property type="molecule type" value="Genomic_DNA"/>
</dbReference>
<dbReference type="Proteomes" id="UP000054279">
    <property type="component" value="Unassembled WGS sequence"/>
</dbReference>
<organism evidence="1 2">
    <name type="scientific">Sphaerobolus stellatus (strain SS14)</name>
    <dbReference type="NCBI Taxonomy" id="990650"/>
    <lineage>
        <taxon>Eukaryota</taxon>
        <taxon>Fungi</taxon>
        <taxon>Dikarya</taxon>
        <taxon>Basidiomycota</taxon>
        <taxon>Agaricomycotina</taxon>
        <taxon>Agaricomycetes</taxon>
        <taxon>Phallomycetidae</taxon>
        <taxon>Geastrales</taxon>
        <taxon>Sphaerobolaceae</taxon>
        <taxon>Sphaerobolus</taxon>
    </lineage>
</organism>
<proteinExistence type="predicted"/>
<dbReference type="HOGENOM" id="CLU_1750834_0_0_1"/>
<name>A0A0C9UB69_SPHS4</name>
<accession>A0A0C9UB69</accession>
<protein>
    <submittedName>
        <fullName evidence="1">Uncharacterized protein</fullName>
    </submittedName>
</protein>
<sequence>MYNIVSSRPAALHCPPNVGTQLPDLSITWLEHRDSAWPDLSLPDGGATLLNRPGLSPTYLLLETFNATECFDLRVMGSPKHSVVMMDVCLIGSEGSGPEVGARARTGYCAPPRPPRGNGYTPVLSGYGAYRCIGFGFSVDPRHLSSYVT</sequence>
<reference evidence="1 2" key="1">
    <citation type="submission" date="2014-06" db="EMBL/GenBank/DDBJ databases">
        <title>Evolutionary Origins and Diversification of the Mycorrhizal Mutualists.</title>
        <authorList>
            <consortium name="DOE Joint Genome Institute"/>
            <consortium name="Mycorrhizal Genomics Consortium"/>
            <person name="Kohler A."/>
            <person name="Kuo A."/>
            <person name="Nagy L.G."/>
            <person name="Floudas D."/>
            <person name="Copeland A."/>
            <person name="Barry K.W."/>
            <person name="Cichocki N."/>
            <person name="Veneault-Fourrey C."/>
            <person name="LaButti K."/>
            <person name="Lindquist E.A."/>
            <person name="Lipzen A."/>
            <person name="Lundell T."/>
            <person name="Morin E."/>
            <person name="Murat C."/>
            <person name="Riley R."/>
            <person name="Ohm R."/>
            <person name="Sun H."/>
            <person name="Tunlid A."/>
            <person name="Henrissat B."/>
            <person name="Grigoriev I.V."/>
            <person name="Hibbett D.S."/>
            <person name="Martin F."/>
        </authorList>
    </citation>
    <scope>NUCLEOTIDE SEQUENCE [LARGE SCALE GENOMIC DNA]</scope>
    <source>
        <strain evidence="1 2">SS14</strain>
    </source>
</reference>
<keyword evidence="2" id="KW-1185">Reference proteome</keyword>
<evidence type="ECO:0000313" key="2">
    <source>
        <dbReference type="Proteomes" id="UP000054279"/>
    </source>
</evidence>
<dbReference type="AlphaFoldDB" id="A0A0C9UB69"/>